<proteinExistence type="inferred from homology"/>
<dbReference type="InterPro" id="IPR036322">
    <property type="entry name" value="WD40_repeat_dom_sf"/>
</dbReference>
<dbReference type="AlphaFoldDB" id="A0A420I1B0"/>
<evidence type="ECO:0000256" key="2">
    <source>
        <dbReference type="ARBA" id="ARBA00022574"/>
    </source>
</evidence>
<dbReference type="Pfam" id="PF12937">
    <property type="entry name" value="F-box-like"/>
    <property type="match status" value="1"/>
</dbReference>
<dbReference type="Gene3D" id="1.20.1280.50">
    <property type="match status" value="1"/>
</dbReference>
<dbReference type="Pfam" id="PF00400">
    <property type="entry name" value="WD40"/>
    <property type="match status" value="6"/>
</dbReference>
<dbReference type="InterPro" id="IPR019775">
    <property type="entry name" value="WD40_repeat_CS"/>
</dbReference>
<dbReference type="InterPro" id="IPR036047">
    <property type="entry name" value="F-box-like_dom_sf"/>
</dbReference>
<feature type="repeat" description="WD" evidence="4">
    <location>
        <begin position="566"/>
        <end position="607"/>
    </location>
</feature>
<dbReference type="PROSITE" id="PS50181">
    <property type="entry name" value="FBOX"/>
    <property type="match status" value="1"/>
</dbReference>
<evidence type="ECO:0000256" key="3">
    <source>
        <dbReference type="ARBA" id="ARBA00022737"/>
    </source>
</evidence>
<feature type="repeat" description="WD" evidence="4">
    <location>
        <begin position="524"/>
        <end position="565"/>
    </location>
</feature>
<feature type="repeat" description="WD" evidence="4">
    <location>
        <begin position="320"/>
        <end position="359"/>
    </location>
</feature>
<dbReference type="PANTHER" id="PTHR22847:SF745">
    <property type="entry name" value="F-BOX_WD REPEAT-CONTAINING PROTEIN 7"/>
    <property type="match status" value="1"/>
</dbReference>
<feature type="repeat" description="WD" evidence="4">
    <location>
        <begin position="444"/>
        <end position="483"/>
    </location>
</feature>
<dbReference type="SUPFAM" id="SSF81383">
    <property type="entry name" value="F-box domain"/>
    <property type="match status" value="1"/>
</dbReference>
<dbReference type="InterPro" id="IPR001810">
    <property type="entry name" value="F-box_dom"/>
</dbReference>
<feature type="domain" description="F-box" evidence="5">
    <location>
        <begin position="218"/>
        <end position="264"/>
    </location>
</feature>
<protein>
    <submittedName>
        <fullName evidence="6">Beta-TrCP</fullName>
    </submittedName>
</protein>
<dbReference type="InterPro" id="IPR001680">
    <property type="entry name" value="WD40_rpt"/>
</dbReference>
<comment type="caution">
    <text evidence="6">The sequence shown here is derived from an EMBL/GenBank/DDBJ whole genome shotgun (WGS) entry which is preliminary data.</text>
</comment>
<gene>
    <name evidence="6" type="ORF">OnM2_025048</name>
</gene>
<dbReference type="InterPro" id="IPR020472">
    <property type="entry name" value="WD40_PAC1"/>
</dbReference>
<evidence type="ECO:0000313" key="6">
    <source>
        <dbReference type="EMBL" id="RKF63460.1"/>
    </source>
</evidence>
<dbReference type="PRINTS" id="PR00320">
    <property type="entry name" value="GPROTEINBRPT"/>
</dbReference>
<dbReference type="PROSITE" id="PS50294">
    <property type="entry name" value="WD_REPEATS_REGION"/>
    <property type="match status" value="3"/>
</dbReference>
<evidence type="ECO:0000313" key="7">
    <source>
        <dbReference type="Proteomes" id="UP000286134"/>
    </source>
</evidence>
<dbReference type="EMBL" id="MCFK01002545">
    <property type="protein sequence ID" value="RKF63460.1"/>
    <property type="molecule type" value="Genomic_DNA"/>
</dbReference>
<keyword evidence="2 4" id="KW-0853">WD repeat</keyword>
<evidence type="ECO:0000256" key="4">
    <source>
        <dbReference type="PROSITE-ProRule" id="PRU00221"/>
    </source>
</evidence>
<dbReference type="Proteomes" id="UP000286134">
    <property type="component" value="Unassembled WGS sequence"/>
</dbReference>
<name>A0A420I1B0_9PEZI</name>
<dbReference type="SMART" id="SM00320">
    <property type="entry name" value="WD40"/>
    <property type="match status" value="6"/>
</dbReference>
<reference evidence="6 7" key="1">
    <citation type="journal article" date="2018" name="BMC Genomics">
        <title>Comparative genome analyses reveal sequence features reflecting distinct modes of host-adaptation between dicot and monocot powdery mildew.</title>
        <authorList>
            <person name="Wu Y."/>
            <person name="Ma X."/>
            <person name="Pan Z."/>
            <person name="Kale S.D."/>
            <person name="Song Y."/>
            <person name="King H."/>
            <person name="Zhang Q."/>
            <person name="Presley C."/>
            <person name="Deng X."/>
            <person name="Wei C.I."/>
            <person name="Xiao S."/>
        </authorList>
    </citation>
    <scope>NUCLEOTIDE SEQUENCE [LARGE SCALE GENOMIC DNA]</scope>
    <source>
        <strain evidence="6">UMSG2</strain>
    </source>
</reference>
<dbReference type="PROSITE" id="PS50082">
    <property type="entry name" value="WD_REPEATS_2"/>
    <property type="match status" value="5"/>
</dbReference>
<dbReference type="CDD" id="cd00200">
    <property type="entry name" value="WD40"/>
    <property type="match status" value="1"/>
</dbReference>
<feature type="repeat" description="WD" evidence="4">
    <location>
        <begin position="484"/>
        <end position="523"/>
    </location>
</feature>
<comment type="similarity">
    <text evidence="1">Belongs to the WD repeat MET30/SCONB/SCON-2 family.</text>
</comment>
<dbReference type="Gene3D" id="2.130.10.10">
    <property type="entry name" value="YVTN repeat-like/Quinoprotein amine dehydrogenase"/>
    <property type="match status" value="2"/>
</dbReference>
<dbReference type="OrthoDB" id="19711at2759"/>
<dbReference type="SUPFAM" id="SSF50978">
    <property type="entry name" value="WD40 repeat-like"/>
    <property type="match status" value="1"/>
</dbReference>
<evidence type="ECO:0000256" key="1">
    <source>
        <dbReference type="ARBA" id="ARBA00007968"/>
    </source>
</evidence>
<evidence type="ECO:0000259" key="5">
    <source>
        <dbReference type="PROSITE" id="PS50181"/>
    </source>
</evidence>
<dbReference type="InterPro" id="IPR015943">
    <property type="entry name" value="WD40/YVTN_repeat-like_dom_sf"/>
</dbReference>
<dbReference type="PROSITE" id="PS00678">
    <property type="entry name" value="WD_REPEATS_1"/>
    <property type="match status" value="3"/>
</dbReference>
<dbReference type="PANTHER" id="PTHR22847">
    <property type="entry name" value="WD40 REPEAT PROTEIN"/>
    <property type="match status" value="1"/>
</dbReference>
<sequence length="652" mass="73209">MKMKRVFPSEDEPLQSSRILSNSIRATVSTRAFYESKPYTSHARSQFDLSKSQSEISNDLIKLPSSHKQSRRGVSHSIRNLIKKASESIKCHRRNIQEHKDRSRTAWGRIRSPSAILRRGFECEDEILYSPVPGNGNRPPKIPRGHSGSAARAAAAAENKAIPLHLHNEFTWRNRQIFRSSEQQEDRESGIGIAVTATPVSPIEKLDSPTDCSEISRVDFISKLPSELAIQILVNLDQATLRNIATVSKQWLKISSTPSIWREVFLREQTKTYASGRPIQLGAGLGLPSFNSNNDWKDLYRIREQLRENWMRGTAGAIYLNGHLDSIYCIQFDEKKIITGSRDKTIRIWDLKKYKCTLIIGPPDVVNNPSLMIGEDGRSRHYAIMPDMTKSPAENHPNTISFPIHHDQSILCLQYDDRILATGSSDGTCIVHDIKNGYQPIRQLRHHTAAILDLAFDGQHIVTCSKDITICIWNRNTGALIKQLRGHAGPVNAVQLRGNIIVSCSGDFRVKLWNIDTGKNIKELVGHTKGLACSQFSEDSRFIASAGNDKTIRIWDANTGEALQSITAHDNLVRSLYIDSISGRLVSGSYDQDIKVFDMSTGARLLDIPKWHSSWVLGAKSDYRRIISTGQDPKILIMDFGMNIKGIENLES</sequence>
<accession>A0A420I1B0</accession>
<dbReference type="STRING" id="212602.A0A420I1B0"/>
<keyword evidence="3" id="KW-0677">Repeat</keyword>
<organism evidence="6 7">
    <name type="scientific">Erysiphe neolycopersici</name>
    <dbReference type="NCBI Taxonomy" id="212602"/>
    <lineage>
        <taxon>Eukaryota</taxon>
        <taxon>Fungi</taxon>
        <taxon>Dikarya</taxon>
        <taxon>Ascomycota</taxon>
        <taxon>Pezizomycotina</taxon>
        <taxon>Leotiomycetes</taxon>
        <taxon>Erysiphales</taxon>
        <taxon>Erysiphaceae</taxon>
        <taxon>Erysiphe</taxon>
    </lineage>
</organism>
<keyword evidence="7" id="KW-1185">Reference proteome</keyword>